<accession>A0A8H4QNE2</accession>
<comment type="caution">
    <text evidence="1">The sequence shown here is derived from an EMBL/GenBank/DDBJ whole genome shotgun (WGS) entry which is preliminary data.</text>
</comment>
<dbReference type="PANTHER" id="PTHR35180">
    <property type="entry name" value="PROTEIN CBG06219"/>
    <property type="match status" value="1"/>
</dbReference>
<gene>
    <name evidence="1" type="ORF">D9613_008159</name>
</gene>
<proteinExistence type="predicted"/>
<dbReference type="AlphaFoldDB" id="A0A8H4QNE2"/>
<organism evidence="1 2">
    <name type="scientific">Agrocybe pediades</name>
    <dbReference type="NCBI Taxonomy" id="84607"/>
    <lineage>
        <taxon>Eukaryota</taxon>
        <taxon>Fungi</taxon>
        <taxon>Dikarya</taxon>
        <taxon>Basidiomycota</taxon>
        <taxon>Agaricomycotina</taxon>
        <taxon>Agaricomycetes</taxon>
        <taxon>Agaricomycetidae</taxon>
        <taxon>Agaricales</taxon>
        <taxon>Agaricineae</taxon>
        <taxon>Strophariaceae</taxon>
        <taxon>Agrocybe</taxon>
    </lineage>
</organism>
<dbReference type="PANTHER" id="PTHR35180:SF4">
    <property type="entry name" value="PROTEIN CBG06219"/>
    <property type="match status" value="1"/>
</dbReference>
<keyword evidence="2" id="KW-1185">Reference proteome</keyword>
<sequence length="148" mass="16304">MDMIYDSGALTSRMLCRTITESSILPLSSPENALSLLEQAYSTRMKLTLAPLALLAVIGTLASPSHFIEDDEFSLNEPGTSDSEILSYLLDIQTQEDNAVDFLPRGCRWFGTSPFCAPSCPRGYRERHTNRCGDGVCCLTGRKKLCCL</sequence>
<evidence type="ECO:0000313" key="2">
    <source>
        <dbReference type="Proteomes" id="UP000521872"/>
    </source>
</evidence>
<protein>
    <submittedName>
        <fullName evidence="1">Uncharacterized protein</fullName>
    </submittedName>
</protein>
<dbReference type="EMBL" id="JAACJL010000045">
    <property type="protein sequence ID" value="KAF4613971.1"/>
    <property type="molecule type" value="Genomic_DNA"/>
</dbReference>
<dbReference type="Proteomes" id="UP000521872">
    <property type="component" value="Unassembled WGS sequence"/>
</dbReference>
<reference evidence="1 2" key="1">
    <citation type="submission" date="2019-12" db="EMBL/GenBank/DDBJ databases">
        <authorList>
            <person name="Floudas D."/>
            <person name="Bentzer J."/>
            <person name="Ahren D."/>
            <person name="Johansson T."/>
            <person name="Persson P."/>
            <person name="Tunlid A."/>
        </authorList>
    </citation>
    <scope>NUCLEOTIDE SEQUENCE [LARGE SCALE GENOMIC DNA]</scope>
    <source>
        <strain evidence="1 2">CBS 102.39</strain>
    </source>
</reference>
<evidence type="ECO:0000313" key="1">
    <source>
        <dbReference type="EMBL" id="KAF4613971.1"/>
    </source>
</evidence>
<name>A0A8H4QNE2_9AGAR</name>